<keyword evidence="4" id="KW-0406">Ion transport</keyword>
<name>A0A0C1FNJ2_9SPHI</name>
<dbReference type="SUPFAM" id="SSF141072">
    <property type="entry name" value="CalX-like"/>
    <property type="match status" value="3"/>
</dbReference>
<organism evidence="6 7">
    <name type="scientific">Pedobacter kyungheensis</name>
    <dbReference type="NCBI Taxonomy" id="1069985"/>
    <lineage>
        <taxon>Bacteria</taxon>
        <taxon>Pseudomonadati</taxon>
        <taxon>Bacteroidota</taxon>
        <taxon>Sphingobacteriia</taxon>
        <taxon>Sphingobacteriales</taxon>
        <taxon>Sphingobacteriaceae</taxon>
        <taxon>Pedobacter</taxon>
    </lineage>
</organism>
<accession>A0A0C1FNJ2</accession>
<dbReference type="Proteomes" id="UP000031246">
    <property type="component" value="Unassembled WGS sequence"/>
</dbReference>
<dbReference type="RefSeq" id="WP_039482719.1">
    <property type="nucleotide sequence ID" value="NZ_JSYN01000043.1"/>
</dbReference>
<dbReference type="GO" id="GO:0030001">
    <property type="term" value="P:metal ion transport"/>
    <property type="evidence" value="ECO:0007669"/>
    <property type="project" value="TreeGrafter"/>
</dbReference>
<dbReference type="Gene3D" id="2.60.40.10">
    <property type="entry name" value="Immunoglobulins"/>
    <property type="match status" value="1"/>
</dbReference>
<dbReference type="InterPro" id="IPR008964">
    <property type="entry name" value="Invasin/intimin_cell_adhesion"/>
</dbReference>
<dbReference type="InterPro" id="IPR003644">
    <property type="entry name" value="Calx_beta"/>
</dbReference>
<dbReference type="NCBIfam" id="TIGR04131">
    <property type="entry name" value="Bac_Flav_CTERM"/>
    <property type="match status" value="1"/>
</dbReference>
<protein>
    <recommendedName>
        <fullName evidence="5">Calx-beta domain-containing protein</fullName>
    </recommendedName>
</protein>
<dbReference type="InterPro" id="IPR026341">
    <property type="entry name" value="T9SS_type_B"/>
</dbReference>
<keyword evidence="7" id="KW-1185">Reference proteome</keyword>
<dbReference type="PANTHER" id="PTHR11878:SF65">
    <property type="entry name" value="NA_CA-EXCHANGE PROTEIN, ISOFORM G"/>
    <property type="match status" value="1"/>
</dbReference>
<comment type="caution">
    <text evidence="6">The sequence shown here is derived from an EMBL/GenBank/DDBJ whole genome shotgun (WGS) entry which is preliminary data.</text>
</comment>
<reference evidence="6 7" key="1">
    <citation type="submission" date="2014-10" db="EMBL/GenBank/DDBJ databases">
        <title>Pedobacter Kyungheensis.</title>
        <authorList>
            <person name="Anderson B.M."/>
            <person name="Newman J.D."/>
        </authorList>
    </citation>
    <scope>NUCLEOTIDE SEQUENCE [LARGE SCALE GENOMIC DNA]</scope>
    <source>
        <strain evidence="6 7">KACC 16221</strain>
    </source>
</reference>
<evidence type="ECO:0000313" key="6">
    <source>
        <dbReference type="EMBL" id="KIA89474.1"/>
    </source>
</evidence>
<dbReference type="Gene3D" id="2.60.40.1080">
    <property type="match status" value="1"/>
</dbReference>
<keyword evidence="4" id="KW-0813">Transport</keyword>
<dbReference type="InterPro" id="IPR038081">
    <property type="entry name" value="CalX-like_sf"/>
</dbReference>
<feature type="domain" description="Calx-beta" evidence="5">
    <location>
        <begin position="161"/>
        <end position="245"/>
    </location>
</feature>
<dbReference type="AlphaFoldDB" id="A0A0C1FNJ2"/>
<evidence type="ECO:0000256" key="4">
    <source>
        <dbReference type="ARBA" id="ARBA00023065"/>
    </source>
</evidence>
<keyword evidence="3" id="KW-0106">Calcium</keyword>
<dbReference type="Pfam" id="PF03160">
    <property type="entry name" value="Calx-beta"/>
    <property type="match status" value="3"/>
</dbReference>
<dbReference type="OrthoDB" id="355609at2"/>
<gene>
    <name evidence="6" type="ORF">OC25_25155</name>
</gene>
<dbReference type="GO" id="GO:0007154">
    <property type="term" value="P:cell communication"/>
    <property type="evidence" value="ECO:0007669"/>
    <property type="project" value="InterPro"/>
</dbReference>
<feature type="domain" description="Calx-beta" evidence="5">
    <location>
        <begin position="46"/>
        <end position="128"/>
    </location>
</feature>
<keyword evidence="1" id="KW-0732">Signal</keyword>
<dbReference type="InterPro" id="IPR013783">
    <property type="entry name" value="Ig-like_fold"/>
</dbReference>
<proteinExistence type="predicted"/>
<evidence type="ECO:0000256" key="1">
    <source>
        <dbReference type="ARBA" id="ARBA00022729"/>
    </source>
</evidence>
<keyword evidence="2" id="KW-0677">Repeat</keyword>
<evidence type="ECO:0000256" key="3">
    <source>
        <dbReference type="ARBA" id="ARBA00022837"/>
    </source>
</evidence>
<evidence type="ECO:0000259" key="5">
    <source>
        <dbReference type="Pfam" id="PF03160"/>
    </source>
</evidence>
<evidence type="ECO:0000313" key="7">
    <source>
        <dbReference type="Proteomes" id="UP000031246"/>
    </source>
</evidence>
<dbReference type="EMBL" id="JSYN01000043">
    <property type="protein sequence ID" value="KIA89474.1"/>
    <property type="molecule type" value="Genomic_DNA"/>
</dbReference>
<feature type="non-terminal residue" evidence="6">
    <location>
        <position position="1"/>
    </location>
</feature>
<dbReference type="Pfam" id="PF13585">
    <property type="entry name" value="CHU_C"/>
    <property type="match status" value="1"/>
</dbReference>
<sequence>GNASLNIADDDNTPANLAISISKAADAAEPATNGAFSISLPAGVTAIEDITVAYSVSGTATAGTDYTALSGSAVILAGQTSVNVPVLVKNDNIIEGTETVVATLTGASSANFSLTASGNASLNIADDDNTPANLAVSISKTADAAEPASNGAFNISLPAGVTATEDITVAYSVSGTATAGTDYTALSGSAVILAGQTSVNVPVLVKNDNIIEGTETVVATLTGASSANFSLTATGNASLNIADDDNIPANLAVSISKTTDAAEPATNGAFSINLPAGLTATENITVTYNVSGTATAGTDYTTLSGSAMILAGQNSVNVPVVVKDDNLYEDPETVILTLTGANSTNFTFTASGSNATATVTIADDDKKDQVITFTALPGKILGDGTFTLNATGGASGNPVTYTSSNPAVATVTGNTVTIVGVGTANIIASQAGNATYNAAANVTQVLTVIAPLNTAPTLAAIANQQVCVSGSTQTIALSGITAGAEQNQTTTLTVSSDNAALFTALSVTQGTAGNAVLSYRLNPAGGTASITVTVKDNGGTLNGGTDTFSRTFTLTAAPLPQVQIVATPGTNVSKGETIELKASGALSYSWATASGIISGQNSATLTVRPSQNTTYTVTGTNASGCTSTATITITVVEDYNLVANNVLTPNGDGKNDFFVIKNIDMYPNNQVRIFDRAGREVYAKKNYNNEWDGTINGTPLDENTYYYIIELGNGVKAKRGFITIVRKF</sequence>
<dbReference type="GO" id="GO:0016020">
    <property type="term" value="C:membrane"/>
    <property type="evidence" value="ECO:0007669"/>
    <property type="project" value="InterPro"/>
</dbReference>
<dbReference type="SUPFAM" id="SSF49373">
    <property type="entry name" value="Invasin/intimin cell-adhesion fragments"/>
    <property type="match status" value="1"/>
</dbReference>
<dbReference type="InterPro" id="IPR051171">
    <property type="entry name" value="CaCA"/>
</dbReference>
<dbReference type="Gene3D" id="2.60.40.2030">
    <property type="match status" value="3"/>
</dbReference>
<feature type="domain" description="Calx-beta" evidence="5">
    <location>
        <begin position="272"/>
        <end position="365"/>
    </location>
</feature>
<evidence type="ECO:0000256" key="2">
    <source>
        <dbReference type="ARBA" id="ARBA00022737"/>
    </source>
</evidence>
<dbReference type="PANTHER" id="PTHR11878">
    <property type="entry name" value="SODIUM/CALCIUM EXCHANGER"/>
    <property type="match status" value="1"/>
</dbReference>